<dbReference type="InterPro" id="IPR059052">
    <property type="entry name" value="HH_YbhG-like"/>
</dbReference>
<dbReference type="Gene3D" id="2.40.30.170">
    <property type="match status" value="1"/>
</dbReference>
<feature type="coiled-coil region" evidence="2">
    <location>
        <begin position="247"/>
        <end position="274"/>
    </location>
</feature>
<sequence length="505" mass="52200">MKRSWPLAITAMLLAGSLTACSTANNAAVEPATTTVEVTTVKEQPLDAVYDLSGTLAAYDQTPVSFRINGTVASVRADVGDRVNKGATLATLDTADLQLQVENANQSVAAAAASLSSAKASMTNARAGQQAAAAGVASASAQLESAKASQQGVLDGARPQERAQAQNAVNKAQIAYDQAKTAATRAQTLFDNGLLTQQEKEQAETTLENAQAGLKDAQEQLSLTLAGAKNSDRASAAAAVKQAQVGIENAQASVAQANAAVEQANAGVEQAQASYDQAVISRDTAQLNLTRAAMQAPASGTILTKAISEGQTVSAGTEMYTIGEINRLKVLLPVPDSEINEWRVGQQVSISLYDAVRTGKVTRLYPQTNENTGSISVEVAISNPNLDWKPGQVVNASRQASSETGLLVPAQAVVSSGSEPYVFKVVNKKAVKTTVKLGNLYNNNYEVTSGLKVGDKIVTRGADRLFNGDDLKVSEAATTNAKGTNGNAQSGAASTDANGEASAND</sequence>
<dbReference type="PANTHER" id="PTHR30469:SF15">
    <property type="entry name" value="HLYD FAMILY OF SECRETION PROTEINS"/>
    <property type="match status" value="1"/>
</dbReference>
<evidence type="ECO:0000256" key="3">
    <source>
        <dbReference type="SAM" id="MobiDB-lite"/>
    </source>
</evidence>
<protein>
    <submittedName>
        <fullName evidence="8">RND family efflux transporter MFP subunit</fullName>
    </submittedName>
</protein>
<dbReference type="InterPro" id="IPR058792">
    <property type="entry name" value="Beta-barrel_RND_2"/>
</dbReference>
<dbReference type="InterPro" id="IPR058637">
    <property type="entry name" value="YknX-like_C"/>
</dbReference>
<evidence type="ECO:0000259" key="6">
    <source>
        <dbReference type="Pfam" id="PF25954"/>
    </source>
</evidence>
<dbReference type="SUPFAM" id="SSF111369">
    <property type="entry name" value="HlyD-like secretion proteins"/>
    <property type="match status" value="1"/>
</dbReference>
<dbReference type="Pfam" id="PF25954">
    <property type="entry name" value="Beta-barrel_RND_2"/>
    <property type="match status" value="1"/>
</dbReference>
<feature type="region of interest" description="Disordered" evidence="3">
    <location>
        <begin position="477"/>
        <end position="505"/>
    </location>
</feature>
<dbReference type="Proteomes" id="UP001185028">
    <property type="component" value="Unassembled WGS sequence"/>
</dbReference>
<dbReference type="NCBIfam" id="TIGR01730">
    <property type="entry name" value="RND_mfp"/>
    <property type="match status" value="1"/>
</dbReference>
<dbReference type="Gene3D" id="2.40.420.20">
    <property type="match status" value="1"/>
</dbReference>
<accession>A0ABU1IVM6</accession>
<feature type="domain" description="YknX-like C-terminal permuted SH3-like" evidence="7">
    <location>
        <begin position="406"/>
        <end position="472"/>
    </location>
</feature>
<comment type="caution">
    <text evidence="8">The sequence shown here is derived from an EMBL/GenBank/DDBJ whole genome shotgun (WGS) entry which is preliminary data.</text>
</comment>
<evidence type="ECO:0000256" key="4">
    <source>
        <dbReference type="SAM" id="SignalP"/>
    </source>
</evidence>
<dbReference type="EMBL" id="JAVDQH010000004">
    <property type="protein sequence ID" value="MDR6243311.1"/>
    <property type="molecule type" value="Genomic_DNA"/>
</dbReference>
<dbReference type="PROSITE" id="PS51257">
    <property type="entry name" value="PROKAR_LIPOPROTEIN"/>
    <property type="match status" value="1"/>
</dbReference>
<dbReference type="Pfam" id="PF25881">
    <property type="entry name" value="HH_YBHG"/>
    <property type="match status" value="1"/>
</dbReference>
<dbReference type="Gene3D" id="1.10.287.470">
    <property type="entry name" value="Helix hairpin bin"/>
    <property type="match status" value="3"/>
</dbReference>
<feature type="signal peptide" evidence="4">
    <location>
        <begin position="1"/>
        <end position="20"/>
    </location>
</feature>
<name>A0ABU1IVM6_9BACL</name>
<dbReference type="PANTHER" id="PTHR30469">
    <property type="entry name" value="MULTIDRUG RESISTANCE PROTEIN MDTA"/>
    <property type="match status" value="1"/>
</dbReference>
<feature type="domain" description="YbhG-like alpha-helical hairpin" evidence="5">
    <location>
        <begin position="138"/>
        <end position="247"/>
    </location>
</feature>
<proteinExistence type="inferred from homology"/>
<keyword evidence="9" id="KW-1185">Reference proteome</keyword>
<reference evidence="8 9" key="1">
    <citation type="submission" date="2023-07" db="EMBL/GenBank/DDBJ databases">
        <title>Genomic Encyclopedia of Type Strains, Phase IV (KMG-IV): sequencing the most valuable type-strain genomes for metagenomic binning, comparative biology and taxonomic classification.</title>
        <authorList>
            <person name="Goeker M."/>
        </authorList>
    </citation>
    <scope>NUCLEOTIDE SEQUENCE [LARGE SCALE GENOMIC DNA]</scope>
    <source>
        <strain evidence="8 9">DSM 22170</strain>
    </source>
</reference>
<evidence type="ECO:0000256" key="2">
    <source>
        <dbReference type="SAM" id="Coils"/>
    </source>
</evidence>
<evidence type="ECO:0000256" key="1">
    <source>
        <dbReference type="ARBA" id="ARBA00009477"/>
    </source>
</evidence>
<feature type="chain" id="PRO_5045134836" evidence="4">
    <location>
        <begin position="21"/>
        <end position="505"/>
    </location>
</feature>
<evidence type="ECO:0000313" key="8">
    <source>
        <dbReference type="EMBL" id="MDR6243311.1"/>
    </source>
</evidence>
<keyword evidence="4" id="KW-0732">Signal</keyword>
<dbReference type="RefSeq" id="WP_188773522.1">
    <property type="nucleotide sequence ID" value="NZ_BMMB01000001.1"/>
</dbReference>
<feature type="domain" description="CusB-like beta-barrel" evidence="6">
    <location>
        <begin position="334"/>
        <end position="400"/>
    </location>
</feature>
<dbReference type="Pfam" id="PF25989">
    <property type="entry name" value="YknX_C"/>
    <property type="match status" value="1"/>
</dbReference>
<gene>
    <name evidence="8" type="ORF">JOC58_001198</name>
</gene>
<organism evidence="8 9">
    <name type="scientific">Paenibacillus hunanensis</name>
    <dbReference type="NCBI Taxonomy" id="539262"/>
    <lineage>
        <taxon>Bacteria</taxon>
        <taxon>Bacillati</taxon>
        <taxon>Bacillota</taxon>
        <taxon>Bacilli</taxon>
        <taxon>Bacillales</taxon>
        <taxon>Paenibacillaceae</taxon>
        <taxon>Paenibacillus</taxon>
    </lineage>
</organism>
<dbReference type="Gene3D" id="2.40.50.100">
    <property type="match status" value="2"/>
</dbReference>
<feature type="coiled-coil region" evidence="2">
    <location>
        <begin position="162"/>
        <end position="220"/>
    </location>
</feature>
<evidence type="ECO:0000259" key="5">
    <source>
        <dbReference type="Pfam" id="PF25881"/>
    </source>
</evidence>
<evidence type="ECO:0000313" key="9">
    <source>
        <dbReference type="Proteomes" id="UP001185028"/>
    </source>
</evidence>
<keyword evidence="2" id="KW-0175">Coiled coil</keyword>
<dbReference type="SUPFAM" id="SSF56954">
    <property type="entry name" value="Outer membrane efflux proteins (OEP)"/>
    <property type="match status" value="1"/>
</dbReference>
<evidence type="ECO:0000259" key="7">
    <source>
        <dbReference type="Pfam" id="PF25989"/>
    </source>
</evidence>
<comment type="similarity">
    <text evidence="1">Belongs to the membrane fusion protein (MFP) (TC 8.A.1) family.</text>
</comment>
<dbReference type="InterPro" id="IPR006143">
    <property type="entry name" value="RND_pump_MFP"/>
</dbReference>